<feature type="domain" description="RING-type" evidence="12">
    <location>
        <begin position="839"/>
        <end position="880"/>
    </location>
</feature>
<evidence type="ECO:0000256" key="5">
    <source>
        <dbReference type="ARBA" id="ARBA00022801"/>
    </source>
</evidence>
<dbReference type="CDD" id="cd16509">
    <property type="entry name" value="RING-HC_HLTF"/>
    <property type="match status" value="1"/>
</dbReference>
<keyword evidence="8" id="KW-0067">ATP-binding</keyword>
<feature type="domain" description="Helicase C-terminal" evidence="14">
    <location>
        <begin position="915"/>
        <end position="1081"/>
    </location>
</feature>
<dbReference type="PROSITE" id="PS51194">
    <property type="entry name" value="HELICASE_CTER"/>
    <property type="match status" value="1"/>
</dbReference>
<dbReference type="GO" id="GO:0003676">
    <property type="term" value="F:nucleic acid binding"/>
    <property type="evidence" value="ECO:0007669"/>
    <property type="project" value="InterPro"/>
</dbReference>
<evidence type="ECO:0000259" key="12">
    <source>
        <dbReference type="PROSITE" id="PS50089"/>
    </source>
</evidence>
<dbReference type="PROSITE" id="PS00518">
    <property type="entry name" value="ZF_RING_1"/>
    <property type="match status" value="1"/>
</dbReference>
<feature type="domain" description="Helicase ATP-binding" evidence="13">
    <location>
        <begin position="556"/>
        <end position="685"/>
    </location>
</feature>
<feature type="region of interest" description="Disordered" evidence="11">
    <location>
        <begin position="357"/>
        <end position="482"/>
    </location>
</feature>
<dbReference type="GO" id="GO:0005524">
    <property type="term" value="F:ATP binding"/>
    <property type="evidence" value="ECO:0007669"/>
    <property type="project" value="UniProtKB-KW"/>
</dbReference>
<dbReference type="PANTHER" id="PTHR45626:SF17">
    <property type="entry name" value="HELICASE-LIKE TRANSCRIPTION FACTOR"/>
    <property type="match status" value="1"/>
</dbReference>
<evidence type="ECO:0008006" key="17">
    <source>
        <dbReference type="Google" id="ProtNLM"/>
    </source>
</evidence>
<dbReference type="GO" id="GO:0004386">
    <property type="term" value="F:helicase activity"/>
    <property type="evidence" value="ECO:0007669"/>
    <property type="project" value="UniProtKB-KW"/>
</dbReference>
<evidence type="ECO:0000256" key="11">
    <source>
        <dbReference type="SAM" id="MobiDB-lite"/>
    </source>
</evidence>
<dbReference type="GO" id="GO:0005634">
    <property type="term" value="C:nucleus"/>
    <property type="evidence" value="ECO:0007669"/>
    <property type="project" value="UniProtKB-SubCell"/>
</dbReference>
<dbReference type="GO" id="GO:0016818">
    <property type="term" value="F:hydrolase activity, acting on acid anhydrides, in phosphorus-containing anhydrides"/>
    <property type="evidence" value="ECO:0007669"/>
    <property type="project" value="InterPro"/>
</dbReference>
<dbReference type="InterPro" id="IPR001841">
    <property type="entry name" value="Znf_RING"/>
</dbReference>
<protein>
    <recommendedName>
        <fullName evidence="17">Helicase-like transcription factor</fullName>
    </recommendedName>
</protein>
<dbReference type="Gene3D" id="3.30.40.10">
    <property type="entry name" value="Zinc/RING finger domain, C3HC4 (zinc finger)"/>
    <property type="match status" value="1"/>
</dbReference>
<evidence type="ECO:0000259" key="14">
    <source>
        <dbReference type="PROSITE" id="PS51194"/>
    </source>
</evidence>
<dbReference type="Gene3D" id="3.30.70.2330">
    <property type="match status" value="1"/>
</dbReference>
<dbReference type="InterPro" id="IPR038718">
    <property type="entry name" value="SNF2-like_sf"/>
</dbReference>
<dbReference type="Gene3D" id="3.40.50.300">
    <property type="entry name" value="P-loop containing nucleotide triphosphate hydrolases"/>
    <property type="match status" value="1"/>
</dbReference>
<comment type="subcellular location">
    <subcellularLocation>
        <location evidence="1">Nucleus</location>
    </subcellularLocation>
</comment>
<feature type="compositionally biased region" description="Basic residues" evidence="11">
    <location>
        <begin position="384"/>
        <end position="393"/>
    </location>
</feature>
<evidence type="ECO:0000313" key="16">
    <source>
        <dbReference type="Proteomes" id="UP001159428"/>
    </source>
</evidence>
<dbReference type="Pfam" id="PF13923">
    <property type="entry name" value="zf-C3HC4_2"/>
    <property type="match status" value="1"/>
</dbReference>
<organism evidence="15 16">
    <name type="scientific">Pocillopora meandrina</name>
    <dbReference type="NCBI Taxonomy" id="46732"/>
    <lineage>
        <taxon>Eukaryota</taxon>
        <taxon>Metazoa</taxon>
        <taxon>Cnidaria</taxon>
        <taxon>Anthozoa</taxon>
        <taxon>Hexacorallia</taxon>
        <taxon>Scleractinia</taxon>
        <taxon>Astrocoeniina</taxon>
        <taxon>Pocilloporidae</taxon>
        <taxon>Pocillopora</taxon>
    </lineage>
</organism>
<evidence type="ECO:0000256" key="1">
    <source>
        <dbReference type="ARBA" id="ARBA00004123"/>
    </source>
</evidence>
<dbReference type="InterPro" id="IPR014905">
    <property type="entry name" value="HIRAN"/>
</dbReference>
<dbReference type="SUPFAM" id="SSF57850">
    <property type="entry name" value="RING/U-box"/>
    <property type="match status" value="1"/>
</dbReference>
<dbReference type="SMART" id="SM00487">
    <property type="entry name" value="DEXDc"/>
    <property type="match status" value="1"/>
</dbReference>
<dbReference type="GO" id="GO:0008270">
    <property type="term" value="F:zinc ion binding"/>
    <property type="evidence" value="ECO:0007669"/>
    <property type="project" value="UniProtKB-KW"/>
</dbReference>
<evidence type="ECO:0000313" key="15">
    <source>
        <dbReference type="EMBL" id="CAH3119265.1"/>
    </source>
</evidence>
<feature type="compositionally biased region" description="Basic and acidic residues" evidence="11">
    <location>
        <begin position="436"/>
        <end position="453"/>
    </location>
</feature>
<dbReference type="SMART" id="SM00490">
    <property type="entry name" value="HELICc"/>
    <property type="match status" value="1"/>
</dbReference>
<dbReference type="CDD" id="cd18793">
    <property type="entry name" value="SF2_C_SNF"/>
    <property type="match status" value="1"/>
</dbReference>
<dbReference type="Proteomes" id="UP001159428">
    <property type="component" value="Unassembled WGS sequence"/>
</dbReference>
<dbReference type="SMART" id="SM00910">
    <property type="entry name" value="HIRAN"/>
    <property type="match status" value="1"/>
</dbReference>
<dbReference type="GO" id="GO:0006281">
    <property type="term" value="P:DNA repair"/>
    <property type="evidence" value="ECO:0007669"/>
    <property type="project" value="TreeGrafter"/>
</dbReference>
<sequence length="1086" mass="122115">MATSSDSFDSEDELDNEMCIGGYRGDIVGIRYYRGTVNNNEMVSLVREPRNPYDRNAVRVNNVYGIQVGHIKKELALALADVIDSKLVRVEGVVPFGKNNIYTMPCDIAFWGKPENEQEVIQRMRQHGYILKTCREPVPQRGGVPRLDLHSWIGTGRPPSMRISQDQMTRELDKLFEKLGKEGKLESVEPAEAIKSVLFPHQKQALAWMIARENCKDLLPFWKERTVGGRKEYFNTATNYATGTRPKCVLGGILADDMGLGKTLEVISLIVTNFYDGKPLVTLANRKPTVTNASKQRIQLKKGTRQRVKGKRRNEEEFLKDEYDEEIVEVMDKDNGEIAEEDDKDDDEEYLVDVPFNMASKEDPNFSPGIDSLKKACSSQPIRRSSRTNKRPVRYVEAEVSSEEEDSDALQVAQDTSSDIDKAAPIPSSGKKPRKVLNEDEKMEYTHTKEDQTIPKSSRKKTAGKDAKKKVKSNKKAGKKVQNMPRTVTDVDQTIATINNPPLPSLPQDLASTSKEKPTALSTCSSVVQQFPAVSPDPAVAGSTKLSRQETAKMGPRPTLVICPLSVLSNWQYQFDNHVHVGLLNVYTYYGSERTKDQNLLAEQDVVLTTYQTLSSEFSKKTSALIDTLWLRVVLDEGHVIRNPNALMSKAVLALKSERRWVITGTPIQNSVKDMFSIISFLKLEPFTDRQWWRRTMERPISEGDQSALSRLQSLMGSIALRRTKTQQVNGKPLVELPDRQVFVQPVELSLEERKLYDSMAREGKLVIGKYFRTGNVLQNYADVLAILMRLRQLCCHPKLCATAPALTSKEGCSTPEELRQKLVSTLVTLLSSGADEECPVCLDSLSTPVITHCAHVFCRRCIEDVIKTTAVNPRCPLCRGNISQDVLVEVPPETEDADEIDGSEEWHSSSKIDTLMSLLTKLRKEDPSVKSLVISQFTSLLNIVETPLKAEGFNFVRLDGKMSQKKRSEVIELFDDRGPDSPTVMLLSLKAGGVGLNLTAASRVFLLDPAWNPAAEDQCFDRCHRLGQTEDVIVTKFVVKDSVEERMLELQKKKRELMAGAFNTKSTAEDRRQQRIRDVRTLMDF</sequence>
<dbReference type="InterPro" id="IPR013083">
    <property type="entry name" value="Znf_RING/FYVE/PHD"/>
</dbReference>
<evidence type="ECO:0000256" key="2">
    <source>
        <dbReference type="ARBA" id="ARBA00022723"/>
    </source>
</evidence>
<dbReference type="InterPro" id="IPR049730">
    <property type="entry name" value="SNF2/RAD54-like_C"/>
</dbReference>
<dbReference type="Pfam" id="PF00271">
    <property type="entry name" value="Helicase_C"/>
    <property type="match status" value="1"/>
</dbReference>
<dbReference type="InterPro" id="IPR014001">
    <property type="entry name" value="Helicase_ATP-bd"/>
</dbReference>
<reference evidence="15 16" key="1">
    <citation type="submission" date="2022-05" db="EMBL/GenBank/DDBJ databases">
        <authorList>
            <consortium name="Genoscope - CEA"/>
            <person name="William W."/>
        </authorList>
    </citation>
    <scope>NUCLEOTIDE SEQUENCE [LARGE SCALE GENOMIC DNA]</scope>
</reference>
<feature type="compositionally biased region" description="Basic residues" evidence="11">
    <location>
        <begin position="457"/>
        <end position="479"/>
    </location>
</feature>
<keyword evidence="7" id="KW-0862">Zinc</keyword>
<accession>A0AAU9WMH7</accession>
<evidence type="ECO:0000256" key="10">
    <source>
        <dbReference type="PROSITE-ProRule" id="PRU00175"/>
    </source>
</evidence>
<evidence type="ECO:0000256" key="7">
    <source>
        <dbReference type="ARBA" id="ARBA00022833"/>
    </source>
</evidence>
<dbReference type="PANTHER" id="PTHR45626">
    <property type="entry name" value="TRANSCRIPTION TERMINATION FACTOR 2-RELATED"/>
    <property type="match status" value="1"/>
</dbReference>
<dbReference type="Pfam" id="PF00176">
    <property type="entry name" value="SNF2-rel_dom"/>
    <property type="match status" value="1"/>
</dbReference>
<keyword evidence="2" id="KW-0479">Metal-binding</keyword>
<evidence type="ECO:0000256" key="9">
    <source>
        <dbReference type="ARBA" id="ARBA00023242"/>
    </source>
</evidence>
<gene>
    <name evidence="15" type="ORF">PMEA_00008214</name>
</gene>
<name>A0AAU9WMH7_9CNID</name>
<keyword evidence="6" id="KW-0347">Helicase</keyword>
<keyword evidence="9" id="KW-0539">Nucleus</keyword>
<comment type="caution">
    <text evidence="15">The sequence shown here is derived from an EMBL/GenBank/DDBJ whole genome shotgun (WGS) entry which is preliminary data.</text>
</comment>
<dbReference type="GO" id="GO:0008094">
    <property type="term" value="F:ATP-dependent activity, acting on DNA"/>
    <property type="evidence" value="ECO:0007669"/>
    <property type="project" value="TreeGrafter"/>
</dbReference>
<keyword evidence="16" id="KW-1185">Reference proteome</keyword>
<dbReference type="InterPro" id="IPR000330">
    <property type="entry name" value="SNF2_N"/>
</dbReference>
<dbReference type="InterPro" id="IPR017907">
    <property type="entry name" value="Znf_RING_CS"/>
</dbReference>
<dbReference type="AlphaFoldDB" id="A0AAU9WMH7"/>
<dbReference type="Gene3D" id="3.40.50.10810">
    <property type="entry name" value="Tandem AAA-ATPase domain"/>
    <property type="match status" value="2"/>
</dbReference>
<dbReference type="EMBL" id="CALNXJ010000017">
    <property type="protein sequence ID" value="CAH3119265.1"/>
    <property type="molecule type" value="Genomic_DNA"/>
</dbReference>
<evidence type="ECO:0000256" key="6">
    <source>
        <dbReference type="ARBA" id="ARBA00022806"/>
    </source>
</evidence>
<keyword evidence="5" id="KW-0378">Hydrolase</keyword>
<evidence type="ECO:0000256" key="3">
    <source>
        <dbReference type="ARBA" id="ARBA00022741"/>
    </source>
</evidence>
<dbReference type="Pfam" id="PF08797">
    <property type="entry name" value="HIRAN"/>
    <property type="match status" value="1"/>
</dbReference>
<dbReference type="SUPFAM" id="SSF52540">
    <property type="entry name" value="P-loop containing nucleoside triphosphate hydrolases"/>
    <property type="match status" value="3"/>
</dbReference>
<evidence type="ECO:0000256" key="4">
    <source>
        <dbReference type="ARBA" id="ARBA00022771"/>
    </source>
</evidence>
<dbReference type="PROSITE" id="PS51192">
    <property type="entry name" value="HELICASE_ATP_BIND_1"/>
    <property type="match status" value="1"/>
</dbReference>
<evidence type="ECO:0000256" key="8">
    <source>
        <dbReference type="ARBA" id="ARBA00022840"/>
    </source>
</evidence>
<keyword evidence="3" id="KW-0547">Nucleotide-binding</keyword>
<evidence type="ECO:0000259" key="13">
    <source>
        <dbReference type="PROSITE" id="PS51192"/>
    </source>
</evidence>
<keyword evidence="4 10" id="KW-0863">Zinc-finger</keyword>
<dbReference type="InterPro" id="IPR027417">
    <property type="entry name" value="P-loop_NTPase"/>
</dbReference>
<dbReference type="InterPro" id="IPR050628">
    <property type="entry name" value="SNF2_RAD54_helicase_TF"/>
</dbReference>
<dbReference type="SMART" id="SM00184">
    <property type="entry name" value="RING"/>
    <property type="match status" value="1"/>
</dbReference>
<dbReference type="PROSITE" id="PS50089">
    <property type="entry name" value="ZF_RING_2"/>
    <property type="match status" value="1"/>
</dbReference>
<dbReference type="InterPro" id="IPR001650">
    <property type="entry name" value="Helicase_C-like"/>
</dbReference>
<proteinExistence type="predicted"/>